<dbReference type="InterPro" id="IPR036237">
    <property type="entry name" value="Xyl_isomerase-like_sf"/>
</dbReference>
<reference evidence="2 3" key="1">
    <citation type="submission" date="2023-03" db="EMBL/GenBank/DDBJ databases">
        <title>Novel Species.</title>
        <authorList>
            <person name="Ma S."/>
        </authorList>
    </citation>
    <scope>NUCLEOTIDE SEQUENCE [LARGE SCALE GENOMIC DNA]</scope>
    <source>
        <strain evidence="2 3">B11</strain>
    </source>
</reference>
<sequence length="280" mass="31610">MKKGINQWSFPQDMPVLEVLQRASKYRFQGVELCPDEDGIFPIKTNSEELKRIGNLASDLGIEICSLATGLLWKYNLASNDPSKREKAKDVIKYLIEMAAQLGASSVLVIPGYVNVPWDPSSEIVHYQDALERVWESLGAMIPYAQSANVVLGIENVWNKFLLSPLEFAYFVDHFNSPFVKAHFDTGNVLVFGYPEQWIEILGKRIVKVHIKDFKLNVGNINGFCLPLEGDVSWPSVMKCLRNVGYDGYLIAEFIPPYRFHTEALLANISFNLDCIIGMV</sequence>
<dbReference type="PANTHER" id="PTHR12110:SF53">
    <property type="entry name" value="BLR5974 PROTEIN"/>
    <property type="match status" value="1"/>
</dbReference>
<dbReference type="PANTHER" id="PTHR12110">
    <property type="entry name" value="HYDROXYPYRUVATE ISOMERASE"/>
    <property type="match status" value="1"/>
</dbReference>
<keyword evidence="3" id="KW-1185">Reference proteome</keyword>
<dbReference type="EMBL" id="CP121689">
    <property type="protein sequence ID" value="WZL75809.1"/>
    <property type="molecule type" value="Genomic_DNA"/>
</dbReference>
<organism evidence="2 3">
    <name type="scientific">Thermatribacter velox</name>
    <dbReference type="NCBI Taxonomy" id="3039681"/>
    <lineage>
        <taxon>Bacteria</taxon>
        <taxon>Pseudomonadati</taxon>
        <taxon>Atribacterota</taxon>
        <taxon>Atribacteria</taxon>
        <taxon>Atribacterales</taxon>
        <taxon>Thermatribacteraceae</taxon>
        <taxon>Thermatribacter</taxon>
    </lineage>
</organism>
<protein>
    <submittedName>
        <fullName evidence="2">Sugar phosphate isomerase/epimerase</fullName>
    </submittedName>
</protein>
<dbReference type="Pfam" id="PF01261">
    <property type="entry name" value="AP_endonuc_2"/>
    <property type="match status" value="1"/>
</dbReference>
<evidence type="ECO:0000313" key="2">
    <source>
        <dbReference type="EMBL" id="WZL75809.1"/>
    </source>
</evidence>
<feature type="domain" description="Xylose isomerase-like TIM barrel" evidence="1">
    <location>
        <begin position="21"/>
        <end position="255"/>
    </location>
</feature>
<gene>
    <name evidence="2" type="ORF">QBE54_09500</name>
</gene>
<dbReference type="Gene3D" id="3.20.20.150">
    <property type="entry name" value="Divalent-metal-dependent TIM barrel enzymes"/>
    <property type="match status" value="1"/>
</dbReference>
<dbReference type="RefSeq" id="WP_369017958.1">
    <property type="nucleotide sequence ID" value="NZ_CP121689.1"/>
</dbReference>
<proteinExistence type="predicted"/>
<dbReference type="InterPro" id="IPR050312">
    <property type="entry name" value="IolE/XylAMocC-like"/>
</dbReference>
<accession>A0ABZ2Y9Y7</accession>
<dbReference type="GO" id="GO:0016853">
    <property type="term" value="F:isomerase activity"/>
    <property type="evidence" value="ECO:0007669"/>
    <property type="project" value="UniProtKB-KW"/>
</dbReference>
<evidence type="ECO:0000259" key="1">
    <source>
        <dbReference type="Pfam" id="PF01261"/>
    </source>
</evidence>
<dbReference type="InterPro" id="IPR013022">
    <property type="entry name" value="Xyl_isomerase-like_TIM-brl"/>
</dbReference>
<name>A0ABZ2Y9Y7_9BACT</name>
<evidence type="ECO:0000313" key="3">
    <source>
        <dbReference type="Proteomes" id="UP001461341"/>
    </source>
</evidence>
<dbReference type="Proteomes" id="UP001461341">
    <property type="component" value="Chromosome"/>
</dbReference>
<keyword evidence="2" id="KW-0413">Isomerase</keyword>
<dbReference type="SUPFAM" id="SSF51658">
    <property type="entry name" value="Xylose isomerase-like"/>
    <property type="match status" value="1"/>
</dbReference>